<name>A0ABW0PB21_9BURK</name>
<organism evidence="2 3">
    <name type="scientific">Massilia jejuensis</name>
    <dbReference type="NCBI Taxonomy" id="648894"/>
    <lineage>
        <taxon>Bacteria</taxon>
        <taxon>Pseudomonadati</taxon>
        <taxon>Pseudomonadota</taxon>
        <taxon>Betaproteobacteria</taxon>
        <taxon>Burkholderiales</taxon>
        <taxon>Oxalobacteraceae</taxon>
        <taxon>Telluria group</taxon>
        <taxon>Massilia</taxon>
    </lineage>
</organism>
<keyword evidence="1" id="KW-1133">Transmembrane helix</keyword>
<gene>
    <name evidence="2" type="ORF">ACFPOU_01005</name>
</gene>
<evidence type="ECO:0000313" key="3">
    <source>
        <dbReference type="Proteomes" id="UP001596031"/>
    </source>
</evidence>
<comment type="caution">
    <text evidence="2">The sequence shown here is derived from an EMBL/GenBank/DDBJ whole genome shotgun (WGS) entry which is preliminary data.</text>
</comment>
<feature type="transmembrane region" description="Helical" evidence="1">
    <location>
        <begin position="31"/>
        <end position="51"/>
    </location>
</feature>
<evidence type="ECO:0000256" key="1">
    <source>
        <dbReference type="SAM" id="Phobius"/>
    </source>
</evidence>
<evidence type="ECO:0000313" key="2">
    <source>
        <dbReference type="EMBL" id="MFC5509700.1"/>
    </source>
</evidence>
<keyword evidence="1" id="KW-0472">Membrane</keyword>
<dbReference type="Proteomes" id="UP001596031">
    <property type="component" value="Unassembled WGS sequence"/>
</dbReference>
<dbReference type="EMBL" id="JBHSMS010000004">
    <property type="protein sequence ID" value="MFC5509700.1"/>
    <property type="molecule type" value="Genomic_DNA"/>
</dbReference>
<accession>A0ABW0PB21</accession>
<keyword evidence="3" id="KW-1185">Reference proteome</keyword>
<protein>
    <submittedName>
        <fullName evidence="2">Uncharacterized protein</fullName>
    </submittedName>
</protein>
<proteinExistence type="predicted"/>
<reference evidence="3" key="1">
    <citation type="journal article" date="2019" name="Int. J. Syst. Evol. Microbiol.">
        <title>The Global Catalogue of Microorganisms (GCM) 10K type strain sequencing project: providing services to taxonomists for standard genome sequencing and annotation.</title>
        <authorList>
            <consortium name="The Broad Institute Genomics Platform"/>
            <consortium name="The Broad Institute Genome Sequencing Center for Infectious Disease"/>
            <person name="Wu L."/>
            <person name="Ma J."/>
        </authorList>
    </citation>
    <scope>NUCLEOTIDE SEQUENCE [LARGE SCALE GENOMIC DNA]</scope>
    <source>
        <strain evidence="3">CCUG 38813</strain>
    </source>
</reference>
<dbReference type="RefSeq" id="WP_379715819.1">
    <property type="nucleotide sequence ID" value="NZ_JBHSMS010000004.1"/>
</dbReference>
<keyword evidence="1" id="KW-0812">Transmembrane</keyword>
<sequence>MTGSALHDSATNCVTAPIRVLDWIHDSLCRSTMSIVVILVLLAVAWSALAMGQIHNPFRARTSQVRLWRRAFPSASKRQIGEFLALFADAFSFRPTETQKFRPDDQLLGVYRAVNPAKWIPDSREVERLAKQLRSRYGVALADIWDERMTLGALFAHVQQQKRNAARHGAA</sequence>